<reference evidence="1 2" key="1">
    <citation type="journal article" date="2011" name="PLoS Pathog.">
        <title>Endophytic Life Strategies Decoded by Genome and Transcriptome Analyses of the Mutualistic Root Symbiont Piriformospora indica.</title>
        <authorList>
            <person name="Zuccaro A."/>
            <person name="Lahrmann U."/>
            <person name="Guldener U."/>
            <person name="Langen G."/>
            <person name="Pfiffi S."/>
            <person name="Biedenkopf D."/>
            <person name="Wong P."/>
            <person name="Samans B."/>
            <person name="Grimm C."/>
            <person name="Basiewicz M."/>
            <person name="Murat C."/>
            <person name="Martin F."/>
            <person name="Kogel K.H."/>
        </authorList>
    </citation>
    <scope>NUCLEOTIDE SEQUENCE [LARGE SCALE GENOMIC DNA]</scope>
    <source>
        <strain evidence="1 2">DSM 11827</strain>
    </source>
</reference>
<dbReference type="AlphaFoldDB" id="G4TMB8"/>
<organism evidence="1 2">
    <name type="scientific">Serendipita indica (strain DSM 11827)</name>
    <name type="common">Root endophyte fungus</name>
    <name type="synonym">Piriformospora indica</name>
    <dbReference type="NCBI Taxonomy" id="1109443"/>
    <lineage>
        <taxon>Eukaryota</taxon>
        <taxon>Fungi</taxon>
        <taxon>Dikarya</taxon>
        <taxon>Basidiomycota</taxon>
        <taxon>Agaricomycotina</taxon>
        <taxon>Agaricomycetes</taxon>
        <taxon>Sebacinales</taxon>
        <taxon>Serendipitaceae</taxon>
        <taxon>Serendipita</taxon>
    </lineage>
</organism>
<proteinExistence type="predicted"/>
<dbReference type="Proteomes" id="UP000007148">
    <property type="component" value="Unassembled WGS sequence"/>
</dbReference>
<dbReference type="InParanoid" id="G4TMB8"/>
<accession>G4TMB8</accession>
<name>G4TMB8_SERID</name>
<protein>
    <submittedName>
        <fullName evidence="1">Uncharacterized protein</fullName>
    </submittedName>
</protein>
<comment type="caution">
    <text evidence="1">The sequence shown here is derived from an EMBL/GenBank/DDBJ whole genome shotgun (WGS) entry which is preliminary data.</text>
</comment>
<sequence>MPETVAFIRLYNSNTGYELHTWPSLVVADGILSDWGDIQTWDYPSSRGMILVPKRFALSHLYDASKLGRVHWLRWHSLPSVLVAIGRVTLLPTELLIDSHTQRILIALTLSVWMLSL</sequence>
<dbReference type="HOGENOM" id="CLU_2085706_0_0_1"/>
<keyword evidence="2" id="KW-1185">Reference proteome</keyword>
<gene>
    <name evidence="1" type="ORF">PIIN_06395</name>
</gene>
<evidence type="ECO:0000313" key="1">
    <source>
        <dbReference type="EMBL" id="CCA72459.1"/>
    </source>
</evidence>
<dbReference type="EMBL" id="CAFZ01000165">
    <property type="protein sequence ID" value="CCA72459.1"/>
    <property type="molecule type" value="Genomic_DNA"/>
</dbReference>
<evidence type="ECO:0000313" key="2">
    <source>
        <dbReference type="Proteomes" id="UP000007148"/>
    </source>
</evidence>